<reference evidence="2" key="1">
    <citation type="journal article" date="2011" name="Genetics">
        <title>Massive changes in genome architecture accompany the transition to self-fertility in the filamentous fungus Neurospora tetrasperma.</title>
        <authorList>
            <person name="Ellison C.E."/>
            <person name="Stajich J.E."/>
            <person name="Jacobson D.J."/>
            <person name="Natvig D.O."/>
            <person name="Lapidus A."/>
            <person name="Foster B."/>
            <person name="Aerts A."/>
            <person name="Riley R."/>
            <person name="Lindquist E.A."/>
            <person name="Grigoriev I.V."/>
            <person name="Taylor J.W."/>
        </authorList>
    </citation>
    <scope>NUCLEOTIDE SEQUENCE [LARGE SCALE GENOMIC DNA]</scope>
    <source>
        <strain evidence="2">FGSC 2508 / P0657</strain>
    </source>
</reference>
<protein>
    <submittedName>
        <fullName evidence="1">Uncharacterized protein</fullName>
    </submittedName>
</protein>
<dbReference type="Proteomes" id="UP000008065">
    <property type="component" value="Unassembled WGS sequence"/>
</dbReference>
<gene>
    <name evidence="1" type="ORF">NEUTE1DRAFT_116149</name>
</gene>
<dbReference type="RefSeq" id="XP_009848576.1">
    <property type="nucleotide sequence ID" value="XM_009850274.1"/>
</dbReference>
<sequence>MAMAMAMAMTMDRVALLDRLSSCAWHDRSLHLTKTRHLELPLAFRCQFFRGV</sequence>
<dbReference type="EMBL" id="GL891302">
    <property type="protein sequence ID" value="EGO61550.1"/>
    <property type="molecule type" value="Genomic_DNA"/>
</dbReference>
<organism evidence="1 2">
    <name type="scientific">Neurospora tetrasperma (strain FGSC 2508 / ATCC MYA-4615 / P0657)</name>
    <dbReference type="NCBI Taxonomy" id="510951"/>
    <lineage>
        <taxon>Eukaryota</taxon>
        <taxon>Fungi</taxon>
        <taxon>Dikarya</taxon>
        <taxon>Ascomycota</taxon>
        <taxon>Pezizomycotina</taxon>
        <taxon>Sordariomycetes</taxon>
        <taxon>Sordariomycetidae</taxon>
        <taxon>Sordariales</taxon>
        <taxon>Sordariaceae</taxon>
        <taxon>Neurospora</taxon>
    </lineage>
</organism>
<dbReference type="AlphaFoldDB" id="F8ME15"/>
<dbReference type="KEGG" id="nte:NEUTE1DRAFT116149"/>
<accession>F8ME15</accession>
<evidence type="ECO:0000313" key="1">
    <source>
        <dbReference type="EMBL" id="EGO61550.1"/>
    </source>
</evidence>
<name>F8ME15_NEUT8</name>
<dbReference type="GeneID" id="20822958"/>
<keyword evidence="2" id="KW-1185">Reference proteome</keyword>
<dbReference type="VEuPathDB" id="FungiDB:NEUTE1DRAFT_116149"/>
<dbReference type="HOGENOM" id="CLU_3087805_0_0_1"/>
<evidence type="ECO:0000313" key="2">
    <source>
        <dbReference type="Proteomes" id="UP000008065"/>
    </source>
</evidence>
<proteinExistence type="predicted"/>